<dbReference type="InterPro" id="IPR001245">
    <property type="entry name" value="Ser-Thr/Tyr_kinase_cat_dom"/>
</dbReference>
<dbReference type="Gene3D" id="3.30.200.20">
    <property type="entry name" value="Phosphorylase Kinase, domain 1"/>
    <property type="match status" value="1"/>
</dbReference>
<gene>
    <name evidence="5" type="ORF">SETIT_8G191300v2</name>
</gene>
<dbReference type="InterPro" id="IPR011009">
    <property type="entry name" value="Kinase-like_dom_sf"/>
</dbReference>
<dbReference type="PROSITE" id="PS00107">
    <property type="entry name" value="PROTEIN_KINASE_ATP"/>
    <property type="match status" value="1"/>
</dbReference>
<dbReference type="EMBL" id="CM003535">
    <property type="protein sequence ID" value="RCV39041.1"/>
    <property type="molecule type" value="Genomic_DNA"/>
</dbReference>
<dbReference type="PANTHER" id="PTHR27005">
    <property type="entry name" value="WALL-ASSOCIATED RECEPTOR KINASE-LIKE 21"/>
    <property type="match status" value="1"/>
</dbReference>
<dbReference type="GO" id="GO:0004672">
    <property type="term" value="F:protein kinase activity"/>
    <property type="evidence" value="ECO:0007669"/>
    <property type="project" value="InterPro"/>
</dbReference>
<dbReference type="PANTHER" id="PTHR27005:SF162">
    <property type="entry name" value="OS11G0691500 PROTEIN"/>
    <property type="match status" value="1"/>
</dbReference>
<dbReference type="SMART" id="SM00220">
    <property type="entry name" value="S_TKc"/>
    <property type="match status" value="1"/>
</dbReference>
<dbReference type="OrthoDB" id="684810at2759"/>
<proteinExistence type="predicted"/>
<dbReference type="InterPro" id="IPR017441">
    <property type="entry name" value="Protein_kinase_ATP_BS"/>
</dbReference>
<name>A0A368S9K4_SETIT</name>
<dbReference type="GO" id="GO:0005524">
    <property type="term" value="F:ATP binding"/>
    <property type="evidence" value="ECO:0007669"/>
    <property type="project" value="UniProtKB-UniRule"/>
</dbReference>
<feature type="domain" description="Protein kinase" evidence="4">
    <location>
        <begin position="54"/>
        <end position="331"/>
    </location>
</feature>
<dbReference type="Gene3D" id="1.10.510.10">
    <property type="entry name" value="Transferase(Phosphotransferase) domain 1"/>
    <property type="match status" value="1"/>
</dbReference>
<dbReference type="Pfam" id="PF07714">
    <property type="entry name" value="PK_Tyr_Ser-Thr"/>
    <property type="match status" value="1"/>
</dbReference>
<sequence length="344" mass="37957">MPAVIIVVAVVATFAIFEVKRRKHRRFFDRNGGDILKSMGINIFTEGQLKKITNGYKKSIGEGAFGKVYIGVTDDSQQVAVKCSTAKGDVLPQEEFVNEITFQFRISHANLVRLVGCCLETDVPMLVFEFVPRGSLHSVLHGAGKTLPLSLPVRLDIAIGSAEALTYMHSHGGHNHVHGDIKSGNILLDDNLTPKVSDFGSAKLVSVASRYSKWCVSGDMSYIDPIYIKSGRFTEKSDVYSFGVVLLELVTRKPAKYGDNSLYIDFIRSFKEEGNGRKLYDEEILSGDDDARSHHHMECLDKISRLPVQCLKEDVDERPTMAEVVEELKEVKAIASGGLSSVAS</sequence>
<evidence type="ECO:0000259" key="4">
    <source>
        <dbReference type="PROSITE" id="PS50011"/>
    </source>
</evidence>
<protein>
    <recommendedName>
        <fullName evidence="4">Protein kinase domain-containing protein</fullName>
    </recommendedName>
</protein>
<reference evidence="5" key="2">
    <citation type="submission" date="2015-07" db="EMBL/GenBank/DDBJ databases">
        <authorList>
            <person name="Noorani M."/>
        </authorList>
    </citation>
    <scope>NUCLEOTIDE SEQUENCE</scope>
    <source>
        <strain evidence="5">Yugu1</strain>
    </source>
</reference>
<reference evidence="5" key="1">
    <citation type="journal article" date="2012" name="Nat. Biotechnol.">
        <title>Reference genome sequence of the model plant Setaria.</title>
        <authorList>
            <person name="Bennetzen J.L."/>
            <person name="Schmutz J."/>
            <person name="Wang H."/>
            <person name="Percifield R."/>
            <person name="Hawkins J."/>
            <person name="Pontaroli A.C."/>
            <person name="Estep M."/>
            <person name="Feng L."/>
            <person name="Vaughn J.N."/>
            <person name="Grimwood J."/>
            <person name="Jenkins J."/>
            <person name="Barry K."/>
            <person name="Lindquist E."/>
            <person name="Hellsten U."/>
            <person name="Deshpande S."/>
            <person name="Wang X."/>
            <person name="Wu X."/>
            <person name="Mitros T."/>
            <person name="Triplett J."/>
            <person name="Yang X."/>
            <person name="Ye C.Y."/>
            <person name="Mauro-Herrera M."/>
            <person name="Wang L."/>
            <person name="Li P."/>
            <person name="Sharma M."/>
            <person name="Sharma R."/>
            <person name="Ronald P.C."/>
            <person name="Panaud O."/>
            <person name="Kellogg E.A."/>
            <person name="Brutnell T.P."/>
            <person name="Doust A.N."/>
            <person name="Tuskan G.A."/>
            <person name="Rokhsar D."/>
            <person name="Devos K.M."/>
        </authorList>
    </citation>
    <scope>NUCLEOTIDE SEQUENCE [LARGE SCALE GENOMIC DNA]</scope>
    <source>
        <strain evidence="5">Yugu1</strain>
    </source>
</reference>
<evidence type="ECO:0000256" key="3">
    <source>
        <dbReference type="PROSITE-ProRule" id="PRU10141"/>
    </source>
</evidence>
<dbReference type="SUPFAM" id="SSF56112">
    <property type="entry name" value="Protein kinase-like (PK-like)"/>
    <property type="match status" value="1"/>
</dbReference>
<organism evidence="5">
    <name type="scientific">Setaria italica</name>
    <name type="common">Foxtail millet</name>
    <name type="synonym">Panicum italicum</name>
    <dbReference type="NCBI Taxonomy" id="4555"/>
    <lineage>
        <taxon>Eukaryota</taxon>
        <taxon>Viridiplantae</taxon>
        <taxon>Streptophyta</taxon>
        <taxon>Embryophyta</taxon>
        <taxon>Tracheophyta</taxon>
        <taxon>Spermatophyta</taxon>
        <taxon>Magnoliopsida</taxon>
        <taxon>Liliopsida</taxon>
        <taxon>Poales</taxon>
        <taxon>Poaceae</taxon>
        <taxon>PACMAD clade</taxon>
        <taxon>Panicoideae</taxon>
        <taxon>Panicodae</taxon>
        <taxon>Paniceae</taxon>
        <taxon>Cenchrinae</taxon>
        <taxon>Setaria</taxon>
    </lineage>
</organism>
<evidence type="ECO:0000256" key="2">
    <source>
        <dbReference type="ARBA" id="ARBA00022840"/>
    </source>
</evidence>
<dbReference type="KEGG" id="sita:101763361"/>
<accession>A0A368S9K4</accession>
<dbReference type="InterPro" id="IPR045274">
    <property type="entry name" value="WAK-like"/>
</dbReference>
<evidence type="ECO:0000313" key="5">
    <source>
        <dbReference type="EMBL" id="RCV39041.1"/>
    </source>
</evidence>
<dbReference type="PROSITE" id="PS50011">
    <property type="entry name" value="PROTEIN_KINASE_DOM"/>
    <property type="match status" value="1"/>
</dbReference>
<dbReference type="InterPro" id="IPR000719">
    <property type="entry name" value="Prot_kinase_dom"/>
</dbReference>
<keyword evidence="2 3" id="KW-0067">ATP-binding</keyword>
<dbReference type="FunFam" id="3.30.200.20:FF:000337">
    <property type="entry name" value="Wall-associated receptor kinase 3"/>
    <property type="match status" value="1"/>
</dbReference>
<keyword evidence="1 3" id="KW-0547">Nucleotide-binding</keyword>
<dbReference type="GO" id="GO:0007166">
    <property type="term" value="P:cell surface receptor signaling pathway"/>
    <property type="evidence" value="ECO:0007669"/>
    <property type="project" value="InterPro"/>
</dbReference>
<evidence type="ECO:0000256" key="1">
    <source>
        <dbReference type="ARBA" id="ARBA00022741"/>
    </source>
</evidence>
<dbReference type="AlphaFoldDB" id="A0A368S9K4"/>
<feature type="binding site" evidence="3">
    <location>
        <position position="82"/>
    </location>
    <ligand>
        <name>ATP</name>
        <dbReference type="ChEBI" id="CHEBI:30616"/>
    </ligand>
</feature>